<dbReference type="EC" id="3.2.1.-" evidence="4"/>
<keyword evidence="2" id="KW-0732">Signal</keyword>
<evidence type="ECO:0000313" key="4">
    <source>
        <dbReference type="EMBL" id="ASJ72538.1"/>
    </source>
</evidence>
<dbReference type="InterPro" id="IPR000757">
    <property type="entry name" value="Beta-glucanase-like"/>
</dbReference>
<gene>
    <name evidence="4" type="primary">exsH_5</name>
    <name evidence="4" type="ORF">IMCC3135_12250</name>
</gene>
<dbReference type="InterPro" id="IPR013320">
    <property type="entry name" value="ConA-like_dom_sf"/>
</dbReference>
<dbReference type="KEGG" id="gai:IMCC3135_12250"/>
<dbReference type="Pfam" id="PF00722">
    <property type="entry name" value="Glyco_hydro_16"/>
    <property type="match status" value="1"/>
</dbReference>
<dbReference type="SUPFAM" id="SSF49899">
    <property type="entry name" value="Concanavalin A-like lectins/glucanases"/>
    <property type="match status" value="1"/>
</dbReference>
<dbReference type="GO" id="GO:0005975">
    <property type="term" value="P:carbohydrate metabolic process"/>
    <property type="evidence" value="ECO:0007669"/>
    <property type="project" value="InterPro"/>
</dbReference>
<keyword evidence="4" id="KW-0326">Glycosidase</keyword>
<reference evidence="4 5" key="1">
    <citation type="submission" date="2016-12" db="EMBL/GenBank/DDBJ databases">
        <authorList>
            <person name="Song W.-J."/>
            <person name="Kurnit D.M."/>
        </authorList>
    </citation>
    <scope>NUCLEOTIDE SEQUENCE [LARGE SCALE GENOMIC DNA]</scope>
    <source>
        <strain evidence="4 5">IMCC3135</strain>
    </source>
</reference>
<dbReference type="Gene3D" id="2.60.120.200">
    <property type="match status" value="1"/>
</dbReference>
<dbReference type="PANTHER" id="PTHR10963">
    <property type="entry name" value="GLYCOSYL HYDROLASE-RELATED"/>
    <property type="match status" value="1"/>
</dbReference>
<evidence type="ECO:0000259" key="3">
    <source>
        <dbReference type="PROSITE" id="PS51762"/>
    </source>
</evidence>
<organism evidence="4 5">
    <name type="scientific">Granulosicoccus antarcticus IMCC3135</name>
    <dbReference type="NCBI Taxonomy" id="1192854"/>
    <lineage>
        <taxon>Bacteria</taxon>
        <taxon>Pseudomonadati</taxon>
        <taxon>Pseudomonadota</taxon>
        <taxon>Gammaproteobacteria</taxon>
        <taxon>Chromatiales</taxon>
        <taxon>Granulosicoccaceae</taxon>
        <taxon>Granulosicoccus</taxon>
    </lineage>
</organism>
<dbReference type="GO" id="GO:0004553">
    <property type="term" value="F:hydrolase activity, hydrolyzing O-glycosyl compounds"/>
    <property type="evidence" value="ECO:0007669"/>
    <property type="project" value="InterPro"/>
</dbReference>
<evidence type="ECO:0000313" key="5">
    <source>
        <dbReference type="Proteomes" id="UP000250079"/>
    </source>
</evidence>
<feature type="chain" id="PRO_5016247081" evidence="2">
    <location>
        <begin position="25"/>
        <end position="287"/>
    </location>
</feature>
<sequence length="287" mass="32413">MKKMTHKHLFLLASLAGFSGTTLAQSEKMPLDDACWNVSFEEPFDKLSLWSEANPEGIWRTQYIWSRETIINDEQQFYIDPQQHGVSPFSIDDGILSITASVTPRALRGVVEGQPYVSGVLTTEKNFSQQYGRFEVRAQLPAGQGLWSAFWLLPSFDQWPEGVAVLPEIDVMENLGHQPNTYHTTLHTNETGELTSFPFDHTMKSDLTKDFHLYSVVWTPESVNWYLDGQWKASSPTPGDYTRPVHFLLNLAVGGTWPGSPDATTEFPASFNIDYVRAWTHNDSCSS</sequence>
<protein>
    <submittedName>
        <fullName evidence="4">Endo-1,3-1,4-beta-glycanase ExsH</fullName>
        <ecNumber evidence="4">3.2.1.-</ecNumber>
    </submittedName>
</protein>
<dbReference type="EMBL" id="CP018632">
    <property type="protein sequence ID" value="ASJ72538.1"/>
    <property type="molecule type" value="Genomic_DNA"/>
</dbReference>
<dbReference type="AlphaFoldDB" id="A0A2Z2NS34"/>
<dbReference type="OrthoDB" id="9809583at2"/>
<comment type="similarity">
    <text evidence="1">Belongs to the glycosyl hydrolase 16 family.</text>
</comment>
<feature type="domain" description="GH16" evidence="3">
    <location>
        <begin position="16"/>
        <end position="284"/>
    </location>
</feature>
<feature type="signal peptide" evidence="2">
    <location>
        <begin position="1"/>
        <end position="24"/>
    </location>
</feature>
<keyword evidence="5" id="KW-1185">Reference proteome</keyword>
<dbReference type="PANTHER" id="PTHR10963:SF55">
    <property type="entry name" value="GLYCOSIDE HYDROLASE FAMILY 16 PROTEIN"/>
    <property type="match status" value="1"/>
</dbReference>
<proteinExistence type="inferred from homology"/>
<keyword evidence="4" id="KW-0378">Hydrolase</keyword>
<name>A0A2Z2NS34_9GAMM</name>
<dbReference type="InterPro" id="IPR050546">
    <property type="entry name" value="Glycosyl_Hydrlase_16"/>
</dbReference>
<dbReference type="Proteomes" id="UP000250079">
    <property type="component" value="Chromosome"/>
</dbReference>
<dbReference type="PROSITE" id="PS51762">
    <property type="entry name" value="GH16_2"/>
    <property type="match status" value="1"/>
</dbReference>
<dbReference type="RefSeq" id="WP_088917840.1">
    <property type="nucleotide sequence ID" value="NZ_CP018632.1"/>
</dbReference>
<evidence type="ECO:0000256" key="1">
    <source>
        <dbReference type="ARBA" id="ARBA00006865"/>
    </source>
</evidence>
<dbReference type="CDD" id="cd08023">
    <property type="entry name" value="GH16_laminarinase_like"/>
    <property type="match status" value="1"/>
</dbReference>
<accession>A0A2Z2NS34</accession>
<evidence type="ECO:0000256" key="2">
    <source>
        <dbReference type="SAM" id="SignalP"/>
    </source>
</evidence>